<name>A0A1M5V0K0_9BRAD</name>
<protein>
    <submittedName>
        <fullName evidence="2">Uncharacterized protein</fullName>
    </submittedName>
</protein>
<dbReference type="EMBL" id="LT670818">
    <property type="protein sequence ID" value="SHH68664.1"/>
    <property type="molecule type" value="Genomic_DNA"/>
</dbReference>
<feature type="region of interest" description="Disordered" evidence="1">
    <location>
        <begin position="1"/>
        <end position="66"/>
    </location>
</feature>
<organism evidence="2 3">
    <name type="scientific">Bradyrhizobium erythrophlei</name>
    <dbReference type="NCBI Taxonomy" id="1437360"/>
    <lineage>
        <taxon>Bacteria</taxon>
        <taxon>Pseudomonadati</taxon>
        <taxon>Pseudomonadota</taxon>
        <taxon>Alphaproteobacteria</taxon>
        <taxon>Hyphomicrobiales</taxon>
        <taxon>Nitrobacteraceae</taxon>
        <taxon>Bradyrhizobium</taxon>
    </lineage>
</organism>
<feature type="compositionally biased region" description="Basic and acidic residues" evidence="1">
    <location>
        <begin position="24"/>
        <end position="54"/>
    </location>
</feature>
<sequence length="66" mass="7430">MPRENDLEGVQDQGGKHGGQKGMPKPEPKRPHGPDQGIVRDDEKGQEQPRDKARALQVHRTNNVKR</sequence>
<reference evidence="2 3" key="1">
    <citation type="submission" date="2016-11" db="EMBL/GenBank/DDBJ databases">
        <authorList>
            <person name="Jaros S."/>
            <person name="Januszkiewicz K."/>
            <person name="Wedrychowicz H."/>
        </authorList>
    </citation>
    <scope>NUCLEOTIDE SEQUENCE [LARGE SCALE GENOMIC DNA]</scope>
    <source>
        <strain evidence="2 3">GAS242</strain>
    </source>
</reference>
<gene>
    <name evidence="2" type="ORF">SAMN05444169_8796</name>
</gene>
<evidence type="ECO:0000313" key="2">
    <source>
        <dbReference type="EMBL" id="SHH68664.1"/>
    </source>
</evidence>
<dbReference type="AlphaFoldDB" id="A0A1M5V0K0"/>
<evidence type="ECO:0000256" key="1">
    <source>
        <dbReference type="SAM" id="MobiDB-lite"/>
    </source>
</evidence>
<evidence type="ECO:0000313" key="3">
    <source>
        <dbReference type="Proteomes" id="UP000190675"/>
    </source>
</evidence>
<dbReference type="Proteomes" id="UP000190675">
    <property type="component" value="Chromosome I"/>
</dbReference>
<accession>A0A1M5V0K0</accession>
<proteinExistence type="predicted"/>